<gene>
    <name evidence="1" type="ORF">Rhow_005261</name>
</gene>
<evidence type="ECO:0000313" key="2">
    <source>
        <dbReference type="Proteomes" id="UP000287519"/>
    </source>
</evidence>
<proteinExistence type="predicted"/>
<organism evidence="1 2">
    <name type="scientific">Rhodococcus wratislaviensis</name>
    <name type="common">Tsukamurella wratislaviensis</name>
    <dbReference type="NCBI Taxonomy" id="44752"/>
    <lineage>
        <taxon>Bacteria</taxon>
        <taxon>Bacillati</taxon>
        <taxon>Actinomycetota</taxon>
        <taxon>Actinomycetes</taxon>
        <taxon>Mycobacteriales</taxon>
        <taxon>Nocardiaceae</taxon>
        <taxon>Rhodococcus</taxon>
    </lineage>
</organism>
<keyword evidence="2" id="KW-1185">Reference proteome</keyword>
<reference evidence="1 2" key="1">
    <citation type="submission" date="2018-11" db="EMBL/GenBank/DDBJ databases">
        <title>Microbial catabolism of amino acid.</title>
        <authorList>
            <person name="Hibi M."/>
            <person name="Ogawa J."/>
        </authorList>
    </citation>
    <scope>NUCLEOTIDE SEQUENCE [LARGE SCALE GENOMIC DNA]</scope>
    <source>
        <strain evidence="1 2">C31-06</strain>
    </source>
</reference>
<dbReference type="EMBL" id="BHYM01000045">
    <property type="protein sequence ID" value="GCE41602.1"/>
    <property type="molecule type" value="Genomic_DNA"/>
</dbReference>
<protein>
    <submittedName>
        <fullName evidence="1">Integrase, catalytic region</fullName>
    </submittedName>
</protein>
<comment type="caution">
    <text evidence="1">The sequence shown here is derived from an EMBL/GenBank/DDBJ whole genome shotgun (WGS) entry which is preliminary data.</text>
</comment>
<sequence length="78" mass="8615">MSRTISFHNGNTDLVPQRNWEDTHIIHAALDIHADDPVFGCWFIADELSECGITAGRATCSIGAHSSGYRKCWPRSAV</sequence>
<accession>A0A402CDD5</accession>
<dbReference type="AlphaFoldDB" id="A0A402CDD5"/>
<evidence type="ECO:0000313" key="1">
    <source>
        <dbReference type="EMBL" id="GCE41602.1"/>
    </source>
</evidence>
<name>A0A402CDD5_RHOWR</name>
<dbReference type="Proteomes" id="UP000287519">
    <property type="component" value="Unassembled WGS sequence"/>
</dbReference>